<dbReference type="Pfam" id="PF01494">
    <property type="entry name" value="FAD_binding_3"/>
    <property type="match status" value="1"/>
</dbReference>
<reference evidence="8 9" key="1">
    <citation type="submission" date="2015-09" db="EMBL/GenBank/DDBJ databases">
        <title>Host preference determinants of Valsa canker pathogens revealed by comparative genomics.</title>
        <authorList>
            <person name="Yin Z."/>
            <person name="Huang L."/>
        </authorList>
    </citation>
    <scope>NUCLEOTIDE SEQUENCE [LARGE SCALE GENOMIC DNA]</scope>
    <source>
        <strain evidence="8 9">SXYLt</strain>
    </source>
</reference>
<comment type="similarity">
    <text evidence="1">Belongs to the paxM FAD-dependent monooxygenase family.</text>
</comment>
<dbReference type="OrthoDB" id="417877at2759"/>
<feature type="domain" description="FAD dependent oxidoreductase" evidence="6">
    <location>
        <begin position="28"/>
        <end position="76"/>
    </location>
</feature>
<dbReference type="GO" id="GO:0044550">
    <property type="term" value="P:secondary metabolite biosynthetic process"/>
    <property type="evidence" value="ECO:0007669"/>
    <property type="project" value="TreeGrafter"/>
</dbReference>
<sequence length="412" mass="45413">MATDTTTSANGHIDEIKNEADGQKYPLDIAVIGGGIIGVMVALGLLHRGFHVTVYERAAALPEIGAAFAFTGVARECMVRLNPIVLAALSRVGEANKNPMNRYWDGFNPKTKEQAENEEESLLFRLSARDLDYWGCLRSSLLCQMVDELPTGIVQFSKQLESYVDVEANDKVLLRFVDGTTAEADAVIGCDGIHSRTRQLLLGEGIPAAKTHYSHKVVYRALLPIKDAVSALGEDKANNQCTHLGPNAHIVSFPVANWTLLNVFVFLHDPEEWPDRNRMVTPGTREDVENAVRDWSPGVRELVSMFPENITRWGIYDTAEHPAPTYAIGRVCLAGDSGHATTPFHGAGACMGVEDALVLATALETAVAYPEYRKRKAKTISAALQAYSDMRLERSHWLVDSSRVMGDIYEWR</sequence>
<evidence type="ECO:0000259" key="6">
    <source>
        <dbReference type="Pfam" id="PF01266"/>
    </source>
</evidence>
<gene>
    <name evidence="8" type="ORF">VPNG_05280</name>
</gene>
<dbReference type="InterPro" id="IPR002938">
    <property type="entry name" value="FAD-bd"/>
</dbReference>
<dbReference type="AlphaFoldDB" id="A0A423X889"/>
<keyword evidence="4" id="KW-0560">Oxidoreductase</keyword>
<keyword evidence="9" id="KW-1185">Reference proteome</keyword>
<proteinExistence type="inferred from homology"/>
<organism evidence="8 9">
    <name type="scientific">Cytospora leucostoma</name>
    <dbReference type="NCBI Taxonomy" id="1230097"/>
    <lineage>
        <taxon>Eukaryota</taxon>
        <taxon>Fungi</taxon>
        <taxon>Dikarya</taxon>
        <taxon>Ascomycota</taxon>
        <taxon>Pezizomycotina</taxon>
        <taxon>Sordariomycetes</taxon>
        <taxon>Sordariomycetidae</taxon>
        <taxon>Diaporthales</taxon>
        <taxon>Cytosporaceae</taxon>
        <taxon>Cytospora</taxon>
    </lineage>
</organism>
<dbReference type="InterPro" id="IPR051104">
    <property type="entry name" value="FAD_monoxygenase"/>
</dbReference>
<evidence type="ECO:0000256" key="5">
    <source>
        <dbReference type="SAM" id="Phobius"/>
    </source>
</evidence>
<feature type="transmembrane region" description="Helical" evidence="5">
    <location>
        <begin position="29"/>
        <end position="47"/>
    </location>
</feature>
<keyword evidence="5" id="KW-1133">Transmembrane helix</keyword>
<dbReference type="PANTHER" id="PTHR46720">
    <property type="entry name" value="HYDROXYLASE, PUTATIVE (AFU_ORTHOLOGUE AFUA_3G01460)-RELATED"/>
    <property type="match status" value="1"/>
</dbReference>
<keyword evidence="5" id="KW-0472">Membrane</keyword>
<dbReference type="PANTHER" id="PTHR46720:SF3">
    <property type="entry name" value="FAD-BINDING DOMAIN-CONTAINING PROTEIN-RELATED"/>
    <property type="match status" value="1"/>
</dbReference>
<keyword evidence="3" id="KW-0274">FAD</keyword>
<dbReference type="EMBL" id="LKEB01000024">
    <property type="protein sequence ID" value="ROW12027.1"/>
    <property type="molecule type" value="Genomic_DNA"/>
</dbReference>
<keyword evidence="2" id="KW-0285">Flavoprotein</keyword>
<dbReference type="Pfam" id="PF01266">
    <property type="entry name" value="DAO"/>
    <property type="match status" value="1"/>
</dbReference>
<evidence type="ECO:0000256" key="4">
    <source>
        <dbReference type="ARBA" id="ARBA00023002"/>
    </source>
</evidence>
<evidence type="ECO:0000256" key="3">
    <source>
        <dbReference type="ARBA" id="ARBA00022827"/>
    </source>
</evidence>
<evidence type="ECO:0000259" key="7">
    <source>
        <dbReference type="Pfam" id="PF01494"/>
    </source>
</evidence>
<comment type="caution">
    <text evidence="8">The sequence shown here is derived from an EMBL/GenBank/DDBJ whole genome shotgun (WGS) entry which is preliminary data.</text>
</comment>
<dbReference type="InterPro" id="IPR036188">
    <property type="entry name" value="FAD/NAD-bd_sf"/>
</dbReference>
<dbReference type="PRINTS" id="PR00420">
    <property type="entry name" value="RNGMNOXGNASE"/>
</dbReference>
<dbReference type="InParanoid" id="A0A423X889"/>
<dbReference type="Proteomes" id="UP000285146">
    <property type="component" value="Unassembled WGS sequence"/>
</dbReference>
<dbReference type="InterPro" id="IPR006076">
    <property type="entry name" value="FAD-dep_OxRdtase"/>
</dbReference>
<dbReference type="Gene3D" id="3.50.50.60">
    <property type="entry name" value="FAD/NAD(P)-binding domain"/>
    <property type="match status" value="1"/>
</dbReference>
<evidence type="ECO:0000256" key="1">
    <source>
        <dbReference type="ARBA" id="ARBA00007992"/>
    </source>
</evidence>
<evidence type="ECO:0000256" key="2">
    <source>
        <dbReference type="ARBA" id="ARBA00022630"/>
    </source>
</evidence>
<evidence type="ECO:0000313" key="8">
    <source>
        <dbReference type="EMBL" id="ROW12027.1"/>
    </source>
</evidence>
<name>A0A423X889_9PEZI</name>
<dbReference type="STRING" id="1230097.A0A423X889"/>
<dbReference type="SUPFAM" id="SSF54373">
    <property type="entry name" value="FAD-linked reductases, C-terminal domain"/>
    <property type="match status" value="1"/>
</dbReference>
<dbReference type="SUPFAM" id="SSF51905">
    <property type="entry name" value="FAD/NAD(P)-binding domain"/>
    <property type="match status" value="1"/>
</dbReference>
<dbReference type="GO" id="GO:0071949">
    <property type="term" value="F:FAD binding"/>
    <property type="evidence" value="ECO:0007669"/>
    <property type="project" value="InterPro"/>
</dbReference>
<evidence type="ECO:0000313" key="9">
    <source>
        <dbReference type="Proteomes" id="UP000285146"/>
    </source>
</evidence>
<accession>A0A423X889</accession>
<feature type="domain" description="FAD-binding" evidence="7">
    <location>
        <begin position="153"/>
        <end position="366"/>
    </location>
</feature>
<keyword evidence="5" id="KW-0812">Transmembrane</keyword>
<dbReference type="GO" id="GO:0016491">
    <property type="term" value="F:oxidoreductase activity"/>
    <property type="evidence" value="ECO:0007669"/>
    <property type="project" value="UniProtKB-KW"/>
</dbReference>
<protein>
    <submittedName>
        <fullName evidence="8">Uncharacterized protein</fullName>
    </submittedName>
</protein>